<dbReference type="EMBL" id="NKUJ01000629">
    <property type="protein sequence ID" value="RMJ01633.1"/>
    <property type="molecule type" value="Genomic_DNA"/>
</dbReference>
<evidence type="ECO:0000313" key="5">
    <source>
        <dbReference type="Proteomes" id="UP000277212"/>
    </source>
</evidence>
<keyword evidence="2" id="KW-0472">Membrane</keyword>
<feature type="region of interest" description="Disordered" evidence="1">
    <location>
        <begin position="241"/>
        <end position="277"/>
    </location>
</feature>
<feature type="compositionally biased region" description="Polar residues" evidence="1">
    <location>
        <begin position="257"/>
        <end position="267"/>
    </location>
</feature>
<protein>
    <recommendedName>
        <fullName evidence="6">Extracellular membrane protein CFEM domain-containing protein</fullName>
    </recommendedName>
</protein>
<keyword evidence="3" id="KW-0732">Signal</keyword>
<keyword evidence="2" id="KW-1133">Transmembrane helix</keyword>
<comment type="caution">
    <text evidence="4">The sequence shown here is derived from an EMBL/GenBank/DDBJ whole genome shotgun (WGS) entry which is preliminary data.</text>
</comment>
<name>A0A3M2R8K9_9HYPO</name>
<proteinExistence type="predicted"/>
<dbReference type="OrthoDB" id="3630276at2759"/>
<gene>
    <name evidence="4" type="ORF">CDV36_015669</name>
</gene>
<reference evidence="4 5" key="1">
    <citation type="submission" date="2017-06" db="EMBL/GenBank/DDBJ databases">
        <title>Comparative genomic analysis of Ambrosia Fusariam Clade fungi.</title>
        <authorList>
            <person name="Stajich J.E."/>
            <person name="Carrillo J."/>
            <person name="Kijimoto T."/>
            <person name="Eskalen A."/>
            <person name="O'Donnell K."/>
            <person name="Kasson M."/>
        </authorList>
    </citation>
    <scope>NUCLEOTIDE SEQUENCE [LARGE SCALE GENOMIC DNA]</scope>
    <source>
        <strain evidence="4">UCR3666</strain>
    </source>
</reference>
<organism evidence="4 5">
    <name type="scientific">Fusarium kuroshium</name>
    <dbReference type="NCBI Taxonomy" id="2010991"/>
    <lineage>
        <taxon>Eukaryota</taxon>
        <taxon>Fungi</taxon>
        <taxon>Dikarya</taxon>
        <taxon>Ascomycota</taxon>
        <taxon>Pezizomycotina</taxon>
        <taxon>Sordariomycetes</taxon>
        <taxon>Hypocreomycetidae</taxon>
        <taxon>Hypocreales</taxon>
        <taxon>Nectriaceae</taxon>
        <taxon>Fusarium</taxon>
        <taxon>Fusarium solani species complex</taxon>
    </lineage>
</organism>
<keyword evidence="5" id="KW-1185">Reference proteome</keyword>
<evidence type="ECO:0000256" key="1">
    <source>
        <dbReference type="SAM" id="MobiDB-lite"/>
    </source>
</evidence>
<evidence type="ECO:0000313" key="4">
    <source>
        <dbReference type="EMBL" id="RMJ01633.1"/>
    </source>
</evidence>
<sequence length="277" mass="29201">MRFSSAVLFAGNALAIAQQECLSQNSADLAAYADCADQSALAACLSKLESTEGPAVQACYTDAGCSSDEAAAEARRTWQRCEELAKGEDLKKRFPAAPLPTLAPRVAAAGESGPKVKRTLFKRETADTSSGKDCLTAKVKDTTACDVKTKSGSAETGSCSSVTTTTSTCRDDVICTMLDNSNETICLVKKEMDTAGIIIAIVFAGALALMMGYLTFMCCRDKKEQKRLAAKSEAVALARAATKKQRAAQRQPLIRNASGQSNPSNAGANPFGDQTRI</sequence>
<keyword evidence="2" id="KW-0812">Transmembrane</keyword>
<dbReference type="AlphaFoldDB" id="A0A3M2R8K9"/>
<evidence type="ECO:0000256" key="2">
    <source>
        <dbReference type="SAM" id="Phobius"/>
    </source>
</evidence>
<evidence type="ECO:0000256" key="3">
    <source>
        <dbReference type="SAM" id="SignalP"/>
    </source>
</evidence>
<feature type="signal peptide" evidence="3">
    <location>
        <begin position="1"/>
        <end position="17"/>
    </location>
</feature>
<feature type="transmembrane region" description="Helical" evidence="2">
    <location>
        <begin position="195"/>
        <end position="216"/>
    </location>
</feature>
<accession>A0A3M2R8K9</accession>
<evidence type="ECO:0008006" key="6">
    <source>
        <dbReference type="Google" id="ProtNLM"/>
    </source>
</evidence>
<dbReference type="Proteomes" id="UP000277212">
    <property type="component" value="Unassembled WGS sequence"/>
</dbReference>
<feature type="chain" id="PRO_5018299274" description="Extracellular membrane protein CFEM domain-containing protein" evidence="3">
    <location>
        <begin position="18"/>
        <end position="277"/>
    </location>
</feature>